<dbReference type="Proteomes" id="UP000197138">
    <property type="component" value="Unassembled WGS sequence"/>
</dbReference>
<organism evidence="2 4">
    <name type="scientific">Punica granatum</name>
    <name type="common">Pomegranate</name>
    <dbReference type="NCBI Taxonomy" id="22663"/>
    <lineage>
        <taxon>Eukaryota</taxon>
        <taxon>Viridiplantae</taxon>
        <taxon>Streptophyta</taxon>
        <taxon>Embryophyta</taxon>
        <taxon>Tracheophyta</taxon>
        <taxon>Spermatophyta</taxon>
        <taxon>Magnoliopsida</taxon>
        <taxon>eudicotyledons</taxon>
        <taxon>Gunneridae</taxon>
        <taxon>Pentapetalae</taxon>
        <taxon>rosids</taxon>
        <taxon>malvids</taxon>
        <taxon>Myrtales</taxon>
        <taxon>Lythraceae</taxon>
        <taxon>Punica</taxon>
    </lineage>
</organism>
<sequence length="117" mass="12629">MALRIFTLFSSIIIAIILLSRFQYAAAARPLRGQTEYAVATLWSSLQKGKVPSSGNPCTNIPRRGSGVCRLAEKNFAGSQQGAHLPPLANPMAQSATSFRVASVTKETIDQKAHQRS</sequence>
<keyword evidence="1" id="KW-0732">Signal</keyword>
<comment type="caution">
    <text evidence="2">The sequence shown here is derived from an EMBL/GenBank/DDBJ whole genome shotgun (WGS) entry which is preliminary data.</text>
</comment>
<reference evidence="2" key="2">
    <citation type="submission" date="2017-06" db="EMBL/GenBank/DDBJ databases">
        <title>The pomegranate genome and the genomics of punicalagin biosynthesis.</title>
        <authorList>
            <person name="Xu C."/>
        </authorList>
    </citation>
    <scope>NUCLEOTIDE SEQUENCE [LARGE SCALE GENOMIC DNA]</scope>
    <source>
        <tissue evidence="2">Fresh leaf</tissue>
    </source>
</reference>
<feature type="chain" id="PRO_5014071581" description="Secreted protein" evidence="1">
    <location>
        <begin position="28"/>
        <end position="117"/>
    </location>
</feature>
<evidence type="ECO:0008006" key="6">
    <source>
        <dbReference type="Google" id="ProtNLM"/>
    </source>
</evidence>
<gene>
    <name evidence="2" type="ORF">CDL15_Pgr016347</name>
    <name evidence="3" type="ORF">CRG98_050097</name>
</gene>
<feature type="signal peptide" evidence="1">
    <location>
        <begin position="1"/>
        <end position="27"/>
    </location>
</feature>
<accession>A0A218W5K9</accession>
<protein>
    <recommendedName>
        <fullName evidence="6">Secreted protein</fullName>
    </recommendedName>
</protein>
<evidence type="ECO:0000313" key="5">
    <source>
        <dbReference type="Proteomes" id="UP000233551"/>
    </source>
</evidence>
<proteinExistence type="predicted"/>
<dbReference type="EMBL" id="MTKT01005171">
    <property type="protein sequence ID" value="OWM68147.1"/>
    <property type="molecule type" value="Genomic_DNA"/>
</dbReference>
<dbReference type="EMBL" id="PGOL01044572">
    <property type="protein sequence ID" value="PKH69536.1"/>
    <property type="molecule type" value="Genomic_DNA"/>
</dbReference>
<keyword evidence="5" id="KW-1185">Reference proteome</keyword>
<dbReference type="Proteomes" id="UP000233551">
    <property type="component" value="Unassembled WGS sequence"/>
</dbReference>
<name>A0A218W5K9_PUNGR</name>
<dbReference type="AlphaFoldDB" id="A0A218W5K9"/>
<evidence type="ECO:0000313" key="3">
    <source>
        <dbReference type="EMBL" id="PKH69536.1"/>
    </source>
</evidence>
<reference evidence="4" key="1">
    <citation type="journal article" date="2017" name="Plant J.">
        <title>The pomegranate (Punica granatum L.) genome and the genomics of punicalagin biosynthesis.</title>
        <authorList>
            <person name="Qin G."/>
            <person name="Xu C."/>
            <person name="Ming R."/>
            <person name="Tang H."/>
            <person name="Guyot R."/>
            <person name="Kramer E.M."/>
            <person name="Hu Y."/>
            <person name="Yi X."/>
            <person name="Qi Y."/>
            <person name="Xu X."/>
            <person name="Gao Z."/>
            <person name="Pan H."/>
            <person name="Jian J."/>
            <person name="Tian Y."/>
            <person name="Yue Z."/>
            <person name="Xu Y."/>
        </authorList>
    </citation>
    <scope>NUCLEOTIDE SEQUENCE [LARGE SCALE GENOMIC DNA]</scope>
    <source>
        <strain evidence="4">cv. Dabenzi</strain>
    </source>
</reference>
<dbReference type="PANTHER" id="PTHR33592">
    <property type="entry name" value="TRANSMEMBRANE PROTEIN"/>
    <property type="match status" value="1"/>
</dbReference>
<evidence type="ECO:0000313" key="4">
    <source>
        <dbReference type="Proteomes" id="UP000197138"/>
    </source>
</evidence>
<dbReference type="PANTHER" id="PTHR33592:SF3">
    <property type="entry name" value="TRANSMEMBRANE PROTEIN"/>
    <property type="match status" value="1"/>
</dbReference>
<evidence type="ECO:0000313" key="2">
    <source>
        <dbReference type="EMBL" id="OWM68147.1"/>
    </source>
</evidence>
<evidence type="ECO:0000256" key="1">
    <source>
        <dbReference type="SAM" id="SignalP"/>
    </source>
</evidence>
<reference evidence="3 5" key="3">
    <citation type="submission" date="2017-11" db="EMBL/GenBank/DDBJ databases">
        <title>De-novo sequencing of pomegranate (Punica granatum L.) genome.</title>
        <authorList>
            <person name="Akparov Z."/>
            <person name="Amiraslanov A."/>
            <person name="Hajiyeva S."/>
            <person name="Abbasov M."/>
            <person name="Kaur K."/>
            <person name="Hamwieh A."/>
            <person name="Solovyev V."/>
            <person name="Salamov A."/>
            <person name="Braich B."/>
            <person name="Kosarev P."/>
            <person name="Mahmoud A."/>
            <person name="Hajiyev E."/>
            <person name="Babayeva S."/>
            <person name="Izzatullayeva V."/>
            <person name="Mammadov A."/>
            <person name="Mammadov A."/>
            <person name="Sharifova S."/>
            <person name="Ojaghi J."/>
            <person name="Eynullazada K."/>
            <person name="Bayramov B."/>
            <person name="Abdulazimova A."/>
            <person name="Shahmuradov I."/>
        </authorList>
    </citation>
    <scope>NUCLEOTIDE SEQUENCE [LARGE SCALE GENOMIC DNA]</scope>
    <source>
        <strain evidence="3">AG2017</strain>
        <strain evidence="5">cv. AG2017</strain>
        <tissue evidence="3">Leaf</tissue>
    </source>
</reference>